<dbReference type="PANTHER" id="PTHR40788:SF2">
    <property type="entry name" value="CLR5 DOMAIN-CONTAINING PROTEIN"/>
    <property type="match status" value="1"/>
</dbReference>
<organism evidence="1 2">
    <name type="scientific">Apiospora arundinis</name>
    <dbReference type="NCBI Taxonomy" id="335852"/>
    <lineage>
        <taxon>Eukaryota</taxon>
        <taxon>Fungi</taxon>
        <taxon>Dikarya</taxon>
        <taxon>Ascomycota</taxon>
        <taxon>Pezizomycotina</taxon>
        <taxon>Sordariomycetes</taxon>
        <taxon>Xylariomycetidae</taxon>
        <taxon>Amphisphaeriales</taxon>
        <taxon>Apiosporaceae</taxon>
        <taxon>Apiospora</taxon>
    </lineage>
</organism>
<dbReference type="Proteomes" id="UP001390339">
    <property type="component" value="Unassembled WGS sequence"/>
</dbReference>
<sequence length="329" mass="38262">MEMDRMLEAVSAKVDAAEDHLHSMREDPTYFAGALQEYEAHDVRWLYKRVGRHERDEAYEKGRITTSFPAAYALFWPKAWSKVLQKLQTLAASLSRDKCKVDEDLPPEVDAAYKDVVRYLQDMEILMGSILKDVFISTPCVRAFFRGWLPVGEWWDQWLDDPIVEEPGFQCTRRILLAIEKLDDPIHCQRRKPHNLVEELDVLRIVTNEVMEEPLIDSYVAALISDIAIVAECRRQLALFQPWARHYHLIWEHPTEGIICPVWDEDINHVLSCIDPTDPTFPDFLDEKTASHVLPAGNKLYYPIQQQEAERDRATVKSLQRAENNLDNF</sequence>
<accession>A0ABR2IFP5</accession>
<dbReference type="EMBL" id="JAPCWZ010000005">
    <property type="protein sequence ID" value="KAK8862390.1"/>
    <property type="molecule type" value="Genomic_DNA"/>
</dbReference>
<keyword evidence="2" id="KW-1185">Reference proteome</keyword>
<dbReference type="PANTHER" id="PTHR40788">
    <property type="entry name" value="CLR5 DOMAIN-CONTAINING PROTEIN-RELATED"/>
    <property type="match status" value="1"/>
</dbReference>
<gene>
    <name evidence="1" type="ORF">PGQ11_008625</name>
</gene>
<name>A0ABR2IFP5_9PEZI</name>
<evidence type="ECO:0000313" key="2">
    <source>
        <dbReference type="Proteomes" id="UP001390339"/>
    </source>
</evidence>
<comment type="caution">
    <text evidence="1">The sequence shown here is derived from an EMBL/GenBank/DDBJ whole genome shotgun (WGS) entry which is preliminary data.</text>
</comment>
<reference evidence="1 2" key="1">
    <citation type="journal article" date="2024" name="IMA Fungus">
        <title>Apiospora arundinis, a panoply of carbohydrate-active enzymes and secondary metabolites.</title>
        <authorList>
            <person name="Sorensen T."/>
            <person name="Petersen C."/>
            <person name="Muurmann A.T."/>
            <person name="Christiansen J.V."/>
            <person name="Brundto M.L."/>
            <person name="Overgaard C.K."/>
            <person name="Boysen A.T."/>
            <person name="Wollenberg R.D."/>
            <person name="Larsen T.O."/>
            <person name="Sorensen J.L."/>
            <person name="Nielsen K.L."/>
            <person name="Sondergaard T.E."/>
        </authorList>
    </citation>
    <scope>NUCLEOTIDE SEQUENCE [LARGE SCALE GENOMIC DNA]</scope>
    <source>
        <strain evidence="1 2">AAU 773</strain>
    </source>
</reference>
<proteinExistence type="predicted"/>
<evidence type="ECO:0000313" key="1">
    <source>
        <dbReference type="EMBL" id="KAK8862390.1"/>
    </source>
</evidence>
<protein>
    <submittedName>
        <fullName evidence="1">Uncharacterized protein</fullName>
    </submittedName>
</protein>